<evidence type="ECO:0000313" key="3">
    <source>
        <dbReference type="WBParaSite" id="nRc.2.0.1.t40366-RA"/>
    </source>
</evidence>
<proteinExistence type="predicted"/>
<dbReference type="Proteomes" id="UP000887565">
    <property type="component" value="Unplaced"/>
</dbReference>
<feature type="compositionally biased region" description="Basic and acidic residues" evidence="1">
    <location>
        <begin position="77"/>
        <end position="90"/>
    </location>
</feature>
<feature type="region of interest" description="Disordered" evidence="1">
    <location>
        <begin position="68"/>
        <end position="90"/>
    </location>
</feature>
<feature type="region of interest" description="Disordered" evidence="1">
    <location>
        <begin position="1"/>
        <end position="47"/>
    </location>
</feature>
<keyword evidence="2" id="KW-1185">Reference proteome</keyword>
<organism evidence="2 3">
    <name type="scientific">Romanomermis culicivorax</name>
    <name type="common">Nematode worm</name>
    <dbReference type="NCBI Taxonomy" id="13658"/>
    <lineage>
        <taxon>Eukaryota</taxon>
        <taxon>Metazoa</taxon>
        <taxon>Ecdysozoa</taxon>
        <taxon>Nematoda</taxon>
        <taxon>Enoplea</taxon>
        <taxon>Dorylaimia</taxon>
        <taxon>Mermithida</taxon>
        <taxon>Mermithoidea</taxon>
        <taxon>Mermithidae</taxon>
        <taxon>Romanomermis</taxon>
    </lineage>
</organism>
<reference evidence="3" key="1">
    <citation type="submission" date="2022-11" db="UniProtKB">
        <authorList>
            <consortium name="WormBaseParasite"/>
        </authorList>
    </citation>
    <scope>IDENTIFICATION</scope>
</reference>
<evidence type="ECO:0000313" key="2">
    <source>
        <dbReference type="Proteomes" id="UP000887565"/>
    </source>
</evidence>
<dbReference type="WBParaSite" id="nRc.2.0.1.t40366-RA">
    <property type="protein sequence ID" value="nRc.2.0.1.t40366-RA"/>
    <property type="gene ID" value="nRc.2.0.1.g40366"/>
</dbReference>
<dbReference type="AlphaFoldDB" id="A0A915KNJ9"/>
<sequence>ITGPTNANDPAPIRPKTGRHRSRNAHQPPFRTIPFPGADGAASQSGAPFAVSPVEKFTEKRKFLAKRQAKADQGAWYHDEGAPVDTERRRTMTTMPAKTFGDRVVHNARVDAETMDVVSDTIFVTDVTEAKEG</sequence>
<accession>A0A915KNJ9</accession>
<protein>
    <submittedName>
        <fullName evidence="3">Uncharacterized protein</fullName>
    </submittedName>
</protein>
<name>A0A915KNJ9_ROMCU</name>
<evidence type="ECO:0000256" key="1">
    <source>
        <dbReference type="SAM" id="MobiDB-lite"/>
    </source>
</evidence>